<keyword evidence="1" id="KW-0595">Phospholipid degradation</keyword>
<name>A0ABU9HDX7_9GAMM</name>
<keyword evidence="5" id="KW-1185">Reference proteome</keyword>
<keyword evidence="1 4" id="KW-0378">Hydrolase</keyword>
<feature type="domain" description="YutG/PgpA" evidence="3">
    <location>
        <begin position="20"/>
        <end position="167"/>
    </location>
</feature>
<keyword evidence="1 2" id="KW-0472">Membrane</keyword>
<proteinExistence type="predicted"/>
<dbReference type="Proteomes" id="UP001366060">
    <property type="component" value="Unassembled WGS sequence"/>
</dbReference>
<feature type="transmembrane region" description="Helical" evidence="2">
    <location>
        <begin position="21"/>
        <end position="48"/>
    </location>
</feature>
<keyword evidence="1" id="KW-0997">Cell inner membrane</keyword>
<evidence type="ECO:0000259" key="3">
    <source>
        <dbReference type="Pfam" id="PF04608"/>
    </source>
</evidence>
<feature type="transmembrane region" description="Helical" evidence="2">
    <location>
        <begin position="54"/>
        <end position="72"/>
    </location>
</feature>
<dbReference type="PANTHER" id="PTHR36305">
    <property type="entry name" value="PHOSPHATIDYLGLYCEROPHOSPHATASE A"/>
    <property type="match status" value="1"/>
</dbReference>
<keyword evidence="1" id="KW-1003">Cell membrane</keyword>
<comment type="function">
    <text evidence="1">Lipid phosphatase which dephosphorylates phosphatidylglycerophosphate (PGP) to phosphatidylglycerol (PG).</text>
</comment>
<dbReference type="Pfam" id="PF04608">
    <property type="entry name" value="PgpA"/>
    <property type="match status" value="1"/>
</dbReference>
<dbReference type="RefSeq" id="WP_341628493.1">
    <property type="nucleotide sequence ID" value="NZ_JBAKBA010000030.1"/>
</dbReference>
<comment type="pathway">
    <text evidence="1">Phospholipid metabolism; phosphatidylglycerol biosynthesis; phosphatidylglycerol from CDP-diacylglycerol: step 2/2.</text>
</comment>
<dbReference type="InterPro" id="IPR007686">
    <property type="entry name" value="YutG/PgpA"/>
</dbReference>
<feature type="transmembrane region" description="Helical" evidence="2">
    <location>
        <begin position="110"/>
        <end position="128"/>
    </location>
</feature>
<comment type="subcellular location">
    <subcellularLocation>
        <location evidence="1">Cell inner membrane</location>
        <topology evidence="1">Multi-pass membrane protein</topology>
    </subcellularLocation>
</comment>
<feature type="transmembrane region" description="Helical" evidence="2">
    <location>
        <begin position="84"/>
        <end position="104"/>
    </location>
</feature>
<dbReference type="SUPFAM" id="SSF101307">
    <property type="entry name" value="YutG-like"/>
    <property type="match status" value="1"/>
</dbReference>
<comment type="caution">
    <text evidence="4">The sequence shown here is derived from an EMBL/GenBank/DDBJ whole genome shotgun (WGS) entry which is preliminary data.</text>
</comment>
<dbReference type="PANTHER" id="PTHR36305:SF1">
    <property type="entry name" value="PHOSPHATIDYLGLYCEROPHOSPHATASE A"/>
    <property type="match status" value="1"/>
</dbReference>
<gene>
    <name evidence="4" type="ORF">V6255_12705</name>
</gene>
<evidence type="ECO:0000256" key="2">
    <source>
        <dbReference type="SAM" id="Phobius"/>
    </source>
</evidence>
<keyword evidence="1" id="KW-0460">Magnesium</keyword>
<evidence type="ECO:0000313" key="4">
    <source>
        <dbReference type="EMBL" id="MEL0659995.1"/>
    </source>
</evidence>
<protein>
    <recommendedName>
        <fullName evidence="1">Phosphatidylglycerophosphatase A</fullName>
        <ecNumber evidence="1">3.1.3.27</ecNumber>
    </recommendedName>
    <alternativeName>
        <fullName evidence="1">Phosphatidylglycerolphosphate phosphatase A</fullName>
    </alternativeName>
</protein>
<evidence type="ECO:0000313" key="5">
    <source>
        <dbReference type="Proteomes" id="UP001366060"/>
    </source>
</evidence>
<dbReference type="Gene3D" id="1.10.3760.10">
    <property type="entry name" value="PgpA-like"/>
    <property type="match status" value="1"/>
</dbReference>
<dbReference type="InterPro" id="IPR026037">
    <property type="entry name" value="PgpA"/>
</dbReference>
<accession>A0ABU9HDX7</accession>
<keyword evidence="2" id="KW-1133">Transmembrane helix</keyword>
<dbReference type="CDD" id="cd06971">
    <property type="entry name" value="PgpA"/>
    <property type="match status" value="1"/>
</dbReference>
<comment type="catalytic activity">
    <reaction evidence="1">
        <text>a 1,2-diacyl-sn-glycero-3-phospho-(1'-sn-glycero-3'-phosphate) + H2O = a 1,2-diacyl-sn-glycero-3-phospho-(1'-sn-glycerol) + phosphate</text>
        <dbReference type="Rhea" id="RHEA:33751"/>
        <dbReference type="ChEBI" id="CHEBI:15377"/>
        <dbReference type="ChEBI" id="CHEBI:43474"/>
        <dbReference type="ChEBI" id="CHEBI:60110"/>
        <dbReference type="ChEBI" id="CHEBI:64716"/>
        <dbReference type="EC" id="3.1.3.27"/>
    </reaction>
</comment>
<keyword evidence="1" id="KW-0442">Lipid degradation</keyword>
<keyword evidence="1" id="KW-0479">Metal-binding</keyword>
<evidence type="ECO:0000256" key="1">
    <source>
        <dbReference type="PIRNR" id="PIRNR006162"/>
    </source>
</evidence>
<dbReference type="EC" id="3.1.3.27" evidence="1"/>
<reference evidence="4 5" key="1">
    <citation type="submission" date="2024-02" db="EMBL/GenBank/DDBJ databases">
        <title>Bacteria isolated from the canopy kelp, Nereocystis luetkeana.</title>
        <authorList>
            <person name="Pfister C.A."/>
            <person name="Younker I.T."/>
            <person name="Light S.H."/>
        </authorList>
    </citation>
    <scope>NUCLEOTIDE SEQUENCE [LARGE SCALE GENOMIC DNA]</scope>
    <source>
        <strain evidence="4 5">TI.2.07</strain>
    </source>
</reference>
<dbReference type="EMBL" id="JBAKBA010000030">
    <property type="protein sequence ID" value="MEL0659995.1"/>
    <property type="molecule type" value="Genomic_DNA"/>
</dbReference>
<comment type="cofactor">
    <cofactor evidence="1">
        <name>Mg(2+)</name>
        <dbReference type="ChEBI" id="CHEBI:18420"/>
    </cofactor>
</comment>
<feature type="transmembrane region" description="Helical" evidence="2">
    <location>
        <begin position="149"/>
        <end position="171"/>
    </location>
</feature>
<sequence>MLNRDDLKGLKLSNPMHLAAVGFGSGLAPKAPGTFGTLAAVPLFYLLAMLDIESYFAVLVITSFAGFWFCHVTSDAMGVHDHKAIVWDEFVGYWITMLPVLFFYPDLKSTMDIPFIWSVVGFALFRFFDVLKPFPISWLDKKVHGGFGIMIDDIVAGVFAAIGLLLIIQYWG</sequence>
<organism evidence="4 5">
    <name type="scientific">Psychromonas arctica</name>
    <dbReference type="NCBI Taxonomy" id="168275"/>
    <lineage>
        <taxon>Bacteria</taxon>
        <taxon>Pseudomonadati</taxon>
        <taxon>Pseudomonadota</taxon>
        <taxon>Gammaproteobacteria</taxon>
        <taxon>Alteromonadales</taxon>
        <taxon>Psychromonadaceae</taxon>
        <taxon>Psychromonas</taxon>
    </lineage>
</organism>
<dbReference type="GO" id="GO:0008962">
    <property type="term" value="F:phosphatidylglycerophosphatase activity"/>
    <property type="evidence" value="ECO:0007669"/>
    <property type="project" value="UniProtKB-EC"/>
</dbReference>
<keyword evidence="1" id="KW-0443">Lipid metabolism</keyword>
<keyword evidence="1" id="KW-1208">Phospholipid metabolism</keyword>
<dbReference type="InterPro" id="IPR036681">
    <property type="entry name" value="PgpA-like_sf"/>
</dbReference>
<dbReference type="PIRSF" id="PIRSF006162">
    <property type="entry name" value="PgpA"/>
    <property type="match status" value="1"/>
</dbReference>
<keyword evidence="1 2" id="KW-0812">Transmembrane</keyword>